<keyword evidence="3" id="KW-1185">Reference proteome</keyword>
<dbReference type="AlphaFoldDB" id="A0A318YRY2"/>
<dbReference type="GeneID" id="37121198"/>
<protein>
    <submittedName>
        <fullName evidence="2">Uncharacterized protein</fullName>
    </submittedName>
</protein>
<dbReference type="Proteomes" id="UP000247647">
    <property type="component" value="Unassembled WGS sequence"/>
</dbReference>
<gene>
    <name evidence="2" type="ORF">BO87DRAFT_228420</name>
</gene>
<feature type="compositionally biased region" description="Basic and acidic residues" evidence="1">
    <location>
        <begin position="53"/>
        <end position="62"/>
    </location>
</feature>
<proteinExistence type="predicted"/>
<dbReference type="RefSeq" id="XP_025482155.1">
    <property type="nucleotide sequence ID" value="XM_025618742.1"/>
</dbReference>
<evidence type="ECO:0000313" key="2">
    <source>
        <dbReference type="EMBL" id="PYH36677.1"/>
    </source>
</evidence>
<organism evidence="2 3">
    <name type="scientific">Aspergillus neoniger (strain CBS 115656)</name>
    <dbReference type="NCBI Taxonomy" id="1448310"/>
    <lineage>
        <taxon>Eukaryota</taxon>
        <taxon>Fungi</taxon>
        <taxon>Dikarya</taxon>
        <taxon>Ascomycota</taxon>
        <taxon>Pezizomycotina</taxon>
        <taxon>Eurotiomycetes</taxon>
        <taxon>Eurotiomycetidae</taxon>
        <taxon>Eurotiales</taxon>
        <taxon>Aspergillaceae</taxon>
        <taxon>Aspergillus</taxon>
        <taxon>Aspergillus subgen. Circumdati</taxon>
    </lineage>
</organism>
<evidence type="ECO:0000313" key="3">
    <source>
        <dbReference type="Proteomes" id="UP000247647"/>
    </source>
</evidence>
<sequence>MLQLEWIRRTQLRGLGRRQAVQVLGHVCLHITDCPREQVDTKRQSVNSGQQRVSRDSLRAGDRPLFAQEGLPEGESPDGGPAVLPITTPRLKFVHASTGPFAARLLYGVREGSQSPLAIDLVIGQGKGGERETRKNKKRGGVYCRFQ</sequence>
<name>A0A318YRY2_ASPNB</name>
<dbReference type="EMBL" id="KZ821452">
    <property type="protein sequence ID" value="PYH36677.1"/>
    <property type="molecule type" value="Genomic_DNA"/>
</dbReference>
<feature type="region of interest" description="Disordered" evidence="1">
    <location>
        <begin position="39"/>
        <end position="84"/>
    </location>
</feature>
<evidence type="ECO:0000256" key="1">
    <source>
        <dbReference type="SAM" id="MobiDB-lite"/>
    </source>
</evidence>
<feature type="region of interest" description="Disordered" evidence="1">
    <location>
        <begin position="127"/>
        <end position="147"/>
    </location>
</feature>
<accession>A0A318YRY2</accession>
<reference evidence="2" key="1">
    <citation type="submission" date="2016-12" db="EMBL/GenBank/DDBJ databases">
        <title>The genomes of Aspergillus section Nigri reveals drivers in fungal speciation.</title>
        <authorList>
            <consortium name="DOE Joint Genome Institute"/>
            <person name="Vesth T.C."/>
            <person name="Nybo J."/>
            <person name="Theobald S."/>
            <person name="Brandl J."/>
            <person name="Frisvad J.C."/>
            <person name="Nielsen K.F."/>
            <person name="Lyhne E.K."/>
            <person name="Kogle M.E."/>
            <person name="Kuo A."/>
            <person name="Riley R."/>
            <person name="Clum A."/>
            <person name="Nolan M."/>
            <person name="Lipzen A."/>
            <person name="Salamov A."/>
            <person name="Henrissat B."/>
            <person name="Wiebenga A."/>
            <person name="De Vries R.P."/>
            <person name="Grigoriev I.V."/>
            <person name="Mortensen U.H."/>
            <person name="Andersen M.R."/>
            <person name="Baker S.E."/>
        </authorList>
    </citation>
    <scope>NUCLEOTIDE SEQUENCE [LARGE SCALE GENOMIC DNA]</scope>
    <source>
        <strain evidence="2">CBS 115656</strain>
    </source>
</reference>